<name>K6VAJ7_9MICO</name>
<accession>K6VAJ7</accession>
<dbReference type="Proteomes" id="UP000008495">
    <property type="component" value="Unassembled WGS sequence"/>
</dbReference>
<protein>
    <recommendedName>
        <fullName evidence="3">DUF559 domain-containing protein</fullName>
    </recommendedName>
</protein>
<dbReference type="STRING" id="100225.SAMN05421595_2576"/>
<evidence type="ECO:0008006" key="3">
    <source>
        <dbReference type="Google" id="ProtNLM"/>
    </source>
</evidence>
<dbReference type="EMBL" id="BAGZ01000022">
    <property type="protein sequence ID" value="GAB79268.1"/>
    <property type="molecule type" value="Genomic_DNA"/>
</dbReference>
<dbReference type="SUPFAM" id="SSF52980">
    <property type="entry name" value="Restriction endonuclease-like"/>
    <property type="match status" value="1"/>
</dbReference>
<evidence type="ECO:0000313" key="1">
    <source>
        <dbReference type="EMBL" id="GAB79268.1"/>
    </source>
</evidence>
<dbReference type="AlphaFoldDB" id="K6VAJ7"/>
<comment type="caution">
    <text evidence="1">The sequence shown here is derived from an EMBL/GenBank/DDBJ whole genome shotgun (WGS) entry which is preliminary data.</text>
</comment>
<dbReference type="InterPro" id="IPR011335">
    <property type="entry name" value="Restrct_endonuc-II-like"/>
</dbReference>
<sequence length="328" mass="35806">MDSRLPSRRPGTHAEPMFDALLTLLTHRGDRSRAQLLGQGFTEATLTAALRRGDIIRIGRATYGIPRPDLTPEQRHARLAQAVLHRSAGTAVLSHHSALAVVGLPLHGVPFGVAHLTATRSSHYRRRSDHVRHAADFSSRDTGFGTKEQVSVGAALVQTGLRWGAQALLPSADAALRRGLVTEDDLHEAVAGYTHSPGMAEVRMAVASMDPLAESVGESLLRWQLNLLGYRTISQVDAGFPGRGYRIDLVVEDTRLALEFDGVSKYGLDDAVTTPHERAARLRAEKSRDEDLLSCGWYVVHVTWPELFRPQVIADRVAAGLSWCARAV</sequence>
<proteinExistence type="predicted"/>
<reference evidence="1 2" key="1">
    <citation type="submission" date="2012-08" db="EMBL/GenBank/DDBJ databases">
        <title>Whole genome shotgun sequence of Austwickia chelonae NBRC 105200.</title>
        <authorList>
            <person name="Yoshida I."/>
            <person name="Hosoyama A."/>
            <person name="Tsuchikane K."/>
            <person name="Katsumata H."/>
            <person name="Ando Y."/>
            <person name="Ohji S."/>
            <person name="Hamada M."/>
            <person name="Tamura T."/>
            <person name="Yamazoe A."/>
            <person name="Yamazaki S."/>
            <person name="Fujita N."/>
        </authorList>
    </citation>
    <scope>NUCLEOTIDE SEQUENCE [LARGE SCALE GENOMIC DNA]</scope>
    <source>
        <strain evidence="1 2">NBRC 105200</strain>
    </source>
</reference>
<dbReference type="eggNOG" id="COG5340">
    <property type="taxonomic scope" value="Bacteria"/>
</dbReference>
<organism evidence="1 2">
    <name type="scientific">Austwickia chelonae NBRC 105200</name>
    <dbReference type="NCBI Taxonomy" id="1184607"/>
    <lineage>
        <taxon>Bacteria</taxon>
        <taxon>Bacillati</taxon>
        <taxon>Actinomycetota</taxon>
        <taxon>Actinomycetes</taxon>
        <taxon>Micrococcales</taxon>
        <taxon>Dermatophilaceae</taxon>
        <taxon>Austwickia</taxon>
    </lineage>
</organism>
<keyword evidence="2" id="KW-1185">Reference proteome</keyword>
<gene>
    <name evidence="1" type="ORF">AUCHE_22_00380</name>
</gene>
<evidence type="ECO:0000313" key="2">
    <source>
        <dbReference type="Proteomes" id="UP000008495"/>
    </source>
</evidence>